<dbReference type="SUPFAM" id="SSF53756">
    <property type="entry name" value="UDP-Glycosyltransferase/glycogen phosphorylase"/>
    <property type="match status" value="1"/>
</dbReference>
<organism evidence="2 3">
    <name type="scientific">Candidatus Nephthysia bennettiae</name>
    <dbReference type="NCBI Taxonomy" id="3127016"/>
    <lineage>
        <taxon>Bacteria</taxon>
        <taxon>Bacillati</taxon>
        <taxon>Candidatus Dormiibacterota</taxon>
        <taxon>Candidatus Dormibacteria</taxon>
        <taxon>Candidatus Dormibacterales</taxon>
        <taxon>Candidatus Dormibacteraceae</taxon>
        <taxon>Candidatus Nephthysia</taxon>
    </lineage>
</organism>
<dbReference type="GO" id="GO:0016740">
    <property type="term" value="F:transferase activity"/>
    <property type="evidence" value="ECO:0007669"/>
    <property type="project" value="UniProtKB-KW"/>
</dbReference>
<dbReference type="PANTHER" id="PTHR46401:SF2">
    <property type="entry name" value="GLYCOSYLTRANSFERASE WBBK-RELATED"/>
    <property type="match status" value="1"/>
</dbReference>
<accession>A0A934KD91</accession>
<dbReference type="RefSeq" id="WP_338205297.1">
    <property type="nucleotide sequence ID" value="NZ_JAEKNR010000237.1"/>
</dbReference>
<protein>
    <submittedName>
        <fullName evidence="2">Glycosyltransferase</fullName>
    </submittedName>
</protein>
<evidence type="ECO:0000256" key="1">
    <source>
        <dbReference type="ARBA" id="ARBA00022679"/>
    </source>
</evidence>
<reference evidence="2" key="1">
    <citation type="submission" date="2020-10" db="EMBL/GenBank/DDBJ databases">
        <title>Ca. Dormibacterota MAGs.</title>
        <authorList>
            <person name="Montgomery K."/>
        </authorList>
    </citation>
    <scope>NUCLEOTIDE SEQUENCE [LARGE SCALE GENOMIC DNA]</scope>
    <source>
        <strain evidence="2">SC8812_S17_10</strain>
    </source>
</reference>
<sequence length="309" mass="32402">MKRPTGAAVYASHVMERLEESGEVRLAGGAELSSADVVLNLDGRFRAGRGQRIVTAVLDLGHLYARRAYRPLEWMRQNWRVSSAARRSDHLLVPSAAVLGGLERYLGVPASRATIVPQLPAAHFRRPARAAVEELRLRLGLPDRYFLFVGVRSARKNLRLLAASGALGAESGGVPLVLAGPGRGGLAGAHDLGYVSPQDLPGLIAGAVAWLNPSHYEGSSIGALEAMACGTPVLVAATGAQAKDMGLSGLVLPPSDPQAWAEALRAVAADRNLRGRLSAAGLRRVAELRASAPPTSAVLEALWPGPVPA</sequence>
<dbReference type="PANTHER" id="PTHR46401">
    <property type="entry name" value="GLYCOSYLTRANSFERASE WBBK-RELATED"/>
    <property type="match status" value="1"/>
</dbReference>
<keyword evidence="1" id="KW-0808">Transferase</keyword>
<name>A0A934KD91_9BACT</name>
<proteinExistence type="predicted"/>
<dbReference type="AlphaFoldDB" id="A0A934KD91"/>
<evidence type="ECO:0000313" key="3">
    <source>
        <dbReference type="Proteomes" id="UP000612893"/>
    </source>
</evidence>
<dbReference type="EMBL" id="JAEKNR010000237">
    <property type="protein sequence ID" value="MBJ7601171.1"/>
    <property type="molecule type" value="Genomic_DNA"/>
</dbReference>
<dbReference type="Pfam" id="PF13692">
    <property type="entry name" value="Glyco_trans_1_4"/>
    <property type="match status" value="1"/>
</dbReference>
<comment type="caution">
    <text evidence="2">The sequence shown here is derived from an EMBL/GenBank/DDBJ whole genome shotgun (WGS) entry which is preliminary data.</text>
</comment>
<gene>
    <name evidence="2" type="ORF">JF922_24250</name>
</gene>
<keyword evidence="3" id="KW-1185">Reference proteome</keyword>
<dbReference type="Gene3D" id="3.40.50.2000">
    <property type="entry name" value="Glycogen Phosphorylase B"/>
    <property type="match status" value="1"/>
</dbReference>
<evidence type="ECO:0000313" key="2">
    <source>
        <dbReference type="EMBL" id="MBJ7601171.1"/>
    </source>
</evidence>
<dbReference type="Proteomes" id="UP000612893">
    <property type="component" value="Unassembled WGS sequence"/>
</dbReference>